<dbReference type="EMBL" id="ML976657">
    <property type="protein sequence ID" value="KAF1979678.1"/>
    <property type="molecule type" value="Genomic_DNA"/>
</dbReference>
<dbReference type="PANTHER" id="PTHR33112">
    <property type="entry name" value="DOMAIN PROTEIN, PUTATIVE-RELATED"/>
    <property type="match status" value="1"/>
</dbReference>
<evidence type="ECO:0000313" key="2">
    <source>
        <dbReference type="EMBL" id="KAF1979678.1"/>
    </source>
</evidence>
<sequence>GSAKGFVALSYVWGQNQTYVLTAATQGKLHSSFSIHDLPQTIQDAITVTRAIGLRFIWVDALCILQDSPTDKATELPKMRLIYERATITLVASVAPSATEGFLHHKPSPSYSISPIHIQNPHDPASALILSYPAPYDRRADPINLRAWTFQELLLSRRAVLFSYRGLDFIDRTSIPAADGDTSGRDPQLPNLPWSGPLFRLRDIEPENLRSVWLTVRGEYSRRNLSYAGDKLLAVSTVAEEIGRGYRSKYLAGLWEKDLESELKWSRADASYVGRPKEYVAPSWSWASIKSPVDDFHADGEGTPLEDKLGFGIVKCEVELTVPGFEYGAVVSGSLHVRGRVHSFFWRP</sequence>
<evidence type="ECO:0000259" key="1">
    <source>
        <dbReference type="Pfam" id="PF06985"/>
    </source>
</evidence>
<proteinExistence type="predicted"/>
<evidence type="ECO:0000313" key="3">
    <source>
        <dbReference type="Proteomes" id="UP000800036"/>
    </source>
</evidence>
<dbReference type="PANTHER" id="PTHR33112:SF16">
    <property type="entry name" value="HETEROKARYON INCOMPATIBILITY DOMAIN-CONTAINING PROTEIN"/>
    <property type="match status" value="1"/>
</dbReference>
<gene>
    <name evidence="2" type="ORF">BU23DRAFT_373648</name>
</gene>
<feature type="non-terminal residue" evidence="2">
    <location>
        <position position="348"/>
    </location>
</feature>
<name>A0A6A5VSG3_9PLEO</name>
<organism evidence="2 3">
    <name type="scientific">Bimuria novae-zelandiae CBS 107.79</name>
    <dbReference type="NCBI Taxonomy" id="1447943"/>
    <lineage>
        <taxon>Eukaryota</taxon>
        <taxon>Fungi</taxon>
        <taxon>Dikarya</taxon>
        <taxon>Ascomycota</taxon>
        <taxon>Pezizomycotina</taxon>
        <taxon>Dothideomycetes</taxon>
        <taxon>Pleosporomycetidae</taxon>
        <taxon>Pleosporales</taxon>
        <taxon>Massarineae</taxon>
        <taxon>Didymosphaeriaceae</taxon>
        <taxon>Bimuria</taxon>
    </lineage>
</organism>
<accession>A0A6A5VSG3</accession>
<keyword evidence="3" id="KW-1185">Reference proteome</keyword>
<feature type="domain" description="Heterokaryon incompatibility" evidence="1">
    <location>
        <begin position="6"/>
        <end position="152"/>
    </location>
</feature>
<dbReference type="AlphaFoldDB" id="A0A6A5VSG3"/>
<dbReference type="OrthoDB" id="5125733at2759"/>
<protein>
    <submittedName>
        <fullName evidence="2">HET-domain-containing protein</fullName>
    </submittedName>
</protein>
<dbReference type="InterPro" id="IPR010730">
    <property type="entry name" value="HET"/>
</dbReference>
<reference evidence="2" key="1">
    <citation type="journal article" date="2020" name="Stud. Mycol.">
        <title>101 Dothideomycetes genomes: a test case for predicting lifestyles and emergence of pathogens.</title>
        <authorList>
            <person name="Haridas S."/>
            <person name="Albert R."/>
            <person name="Binder M."/>
            <person name="Bloem J."/>
            <person name="Labutti K."/>
            <person name="Salamov A."/>
            <person name="Andreopoulos B."/>
            <person name="Baker S."/>
            <person name="Barry K."/>
            <person name="Bills G."/>
            <person name="Bluhm B."/>
            <person name="Cannon C."/>
            <person name="Castanera R."/>
            <person name="Culley D."/>
            <person name="Daum C."/>
            <person name="Ezra D."/>
            <person name="Gonzalez J."/>
            <person name="Henrissat B."/>
            <person name="Kuo A."/>
            <person name="Liang C."/>
            <person name="Lipzen A."/>
            <person name="Lutzoni F."/>
            <person name="Magnuson J."/>
            <person name="Mondo S."/>
            <person name="Nolan M."/>
            <person name="Ohm R."/>
            <person name="Pangilinan J."/>
            <person name="Park H.-J."/>
            <person name="Ramirez L."/>
            <person name="Alfaro M."/>
            <person name="Sun H."/>
            <person name="Tritt A."/>
            <person name="Yoshinaga Y."/>
            <person name="Zwiers L.-H."/>
            <person name="Turgeon B."/>
            <person name="Goodwin S."/>
            <person name="Spatafora J."/>
            <person name="Crous P."/>
            <person name="Grigoriev I."/>
        </authorList>
    </citation>
    <scope>NUCLEOTIDE SEQUENCE</scope>
    <source>
        <strain evidence="2">CBS 107.79</strain>
    </source>
</reference>
<feature type="non-terminal residue" evidence="2">
    <location>
        <position position="1"/>
    </location>
</feature>
<dbReference type="Proteomes" id="UP000800036">
    <property type="component" value="Unassembled WGS sequence"/>
</dbReference>
<dbReference type="Pfam" id="PF06985">
    <property type="entry name" value="HET"/>
    <property type="match status" value="1"/>
</dbReference>